<sequence length="109" mass="12567">MCAERRYARKGRPRQSIPEPLPDDLFDYADDPAPDGRARAGDAPLLAPNGQRMRVTDDWPEDIPVTEAEIDVFERWFGDVFDDLLNPRKPDDGLQILSQTDRKRREWAS</sequence>
<dbReference type="STRING" id="1855383.SAMN05216548_109156"/>
<gene>
    <name evidence="2" type="ORF">SAMN05216548_109156</name>
</gene>
<evidence type="ECO:0000256" key="1">
    <source>
        <dbReference type="SAM" id="MobiDB-lite"/>
    </source>
</evidence>
<keyword evidence="3" id="KW-1185">Reference proteome</keyword>
<feature type="region of interest" description="Disordered" evidence="1">
    <location>
        <begin position="1"/>
        <end position="57"/>
    </location>
</feature>
<feature type="compositionally biased region" description="Basic and acidic residues" evidence="1">
    <location>
        <begin position="100"/>
        <end position="109"/>
    </location>
</feature>
<accession>A0A1H9KCK6</accession>
<dbReference type="EMBL" id="FOFG01000009">
    <property type="protein sequence ID" value="SEQ96874.1"/>
    <property type="molecule type" value="Genomic_DNA"/>
</dbReference>
<dbReference type="AlphaFoldDB" id="A0A1H9KCK6"/>
<name>A0A1H9KCK6_9HYPH</name>
<proteinExistence type="predicted"/>
<evidence type="ECO:0000313" key="2">
    <source>
        <dbReference type="EMBL" id="SEQ96874.1"/>
    </source>
</evidence>
<dbReference type="Proteomes" id="UP000199647">
    <property type="component" value="Unassembled WGS sequence"/>
</dbReference>
<feature type="compositionally biased region" description="Acidic residues" evidence="1">
    <location>
        <begin position="21"/>
        <end position="33"/>
    </location>
</feature>
<dbReference type="RefSeq" id="WP_092497265.1">
    <property type="nucleotide sequence ID" value="NZ_FOFG01000009.1"/>
</dbReference>
<reference evidence="2 3" key="1">
    <citation type="submission" date="2016-10" db="EMBL/GenBank/DDBJ databases">
        <authorList>
            <person name="de Groot N.N."/>
        </authorList>
    </citation>
    <scope>NUCLEOTIDE SEQUENCE [LARGE SCALE GENOMIC DNA]</scope>
    <source>
        <strain evidence="2 3">A52C2</strain>
    </source>
</reference>
<protein>
    <submittedName>
        <fullName evidence="2">Uncharacterized protein</fullName>
    </submittedName>
</protein>
<dbReference type="OrthoDB" id="7193207at2"/>
<evidence type="ECO:0000313" key="3">
    <source>
        <dbReference type="Proteomes" id="UP000199647"/>
    </source>
</evidence>
<organism evidence="2 3">
    <name type="scientific">Faunimonas pinastri</name>
    <dbReference type="NCBI Taxonomy" id="1855383"/>
    <lineage>
        <taxon>Bacteria</taxon>
        <taxon>Pseudomonadati</taxon>
        <taxon>Pseudomonadota</taxon>
        <taxon>Alphaproteobacteria</taxon>
        <taxon>Hyphomicrobiales</taxon>
        <taxon>Afifellaceae</taxon>
        <taxon>Faunimonas</taxon>
    </lineage>
</organism>
<feature type="region of interest" description="Disordered" evidence="1">
    <location>
        <begin position="88"/>
        <end position="109"/>
    </location>
</feature>